<evidence type="ECO:0000259" key="6">
    <source>
        <dbReference type="Pfam" id="PF01386"/>
    </source>
</evidence>
<dbReference type="Pfam" id="PF01386">
    <property type="entry name" value="Ribosomal_L25p"/>
    <property type="match status" value="1"/>
</dbReference>
<evidence type="ECO:0000313" key="9">
    <source>
        <dbReference type="Proteomes" id="UP000018700"/>
    </source>
</evidence>
<dbReference type="OrthoDB" id="9806411at2"/>
<dbReference type="GO" id="GO:0003735">
    <property type="term" value="F:structural constituent of ribosome"/>
    <property type="evidence" value="ECO:0007669"/>
    <property type="project" value="InterPro"/>
</dbReference>
<keyword evidence="2 5" id="KW-0694">RNA-binding</keyword>
<dbReference type="HOGENOM" id="CLU_075939_0_0_5"/>
<feature type="domain" description="Large ribosomal subunit protein bL25 L25" evidence="6">
    <location>
        <begin position="7"/>
        <end position="94"/>
    </location>
</feature>
<dbReference type="InterPro" id="IPR020056">
    <property type="entry name" value="Rbsml_bL25/Gln-tRNA_synth_N"/>
</dbReference>
<evidence type="ECO:0000256" key="3">
    <source>
        <dbReference type="ARBA" id="ARBA00022980"/>
    </source>
</evidence>
<dbReference type="InterPro" id="IPR011035">
    <property type="entry name" value="Ribosomal_bL25/Gln-tRNA_synth"/>
</dbReference>
<evidence type="ECO:0000259" key="7">
    <source>
        <dbReference type="Pfam" id="PF14693"/>
    </source>
</evidence>
<keyword evidence="3 5" id="KW-0689">Ribosomal protein</keyword>
<sequence>MRKVAILNASLRERVGTGSARAARRQGFVPAIIYGEKKNPIAVQVLRKELDKILNKPGFFSRLICLKVGAEDYRVLLRDLQRHPVSDLPWNIDFLRVSATAVLTVAVPIEFINKNISPGIKSGGVLNITRHSIEVCCQAENIPDKLTVDLGNVKLGDSIHISLISLPNNVKHTINDPYFSIATIVPPILLTDINVEDLQEENKKS</sequence>
<dbReference type="InterPro" id="IPR029751">
    <property type="entry name" value="Ribosomal_L25_dom"/>
</dbReference>
<dbReference type="STRING" id="1401328.P856_24"/>
<dbReference type="InterPro" id="IPR037121">
    <property type="entry name" value="Ribosomal_bL25_C"/>
</dbReference>
<evidence type="ECO:0000256" key="2">
    <source>
        <dbReference type="ARBA" id="ARBA00022884"/>
    </source>
</evidence>
<comment type="function">
    <text evidence="5">This is one of the proteins that binds to the 5S RNA in the ribosome where it forms part of the central protuberance.</text>
</comment>
<dbReference type="NCBIfam" id="TIGR00731">
    <property type="entry name" value="bL25_bact_ctc"/>
    <property type="match status" value="1"/>
</dbReference>
<organism evidence="8 9">
    <name type="scientific">Candidatus Endolissoclinum faulkneri L5</name>
    <dbReference type="NCBI Taxonomy" id="1401328"/>
    <lineage>
        <taxon>Bacteria</taxon>
        <taxon>Pseudomonadati</taxon>
        <taxon>Pseudomonadota</taxon>
        <taxon>Alphaproteobacteria</taxon>
        <taxon>Rhodospirillales</taxon>
        <taxon>Rhodospirillaceae</taxon>
        <taxon>Candidatus Endolissoclinum</taxon>
    </lineage>
</organism>
<name>V9TVD5_9PROT</name>
<evidence type="ECO:0000256" key="5">
    <source>
        <dbReference type="HAMAP-Rule" id="MF_01334"/>
    </source>
</evidence>
<keyword evidence="9" id="KW-1185">Reference proteome</keyword>
<dbReference type="Gene3D" id="2.170.120.20">
    <property type="entry name" value="Ribosomal protein L25, beta domain"/>
    <property type="match status" value="1"/>
</dbReference>
<dbReference type="GO" id="GO:0022625">
    <property type="term" value="C:cytosolic large ribosomal subunit"/>
    <property type="evidence" value="ECO:0007669"/>
    <property type="project" value="TreeGrafter"/>
</dbReference>
<dbReference type="CDD" id="cd00495">
    <property type="entry name" value="Ribosomal_L25_TL5_CTC"/>
    <property type="match status" value="1"/>
</dbReference>
<dbReference type="InterPro" id="IPR001021">
    <property type="entry name" value="Ribosomal_bL25_long"/>
</dbReference>
<dbReference type="eggNOG" id="COG1825">
    <property type="taxonomic scope" value="Bacteria"/>
</dbReference>
<dbReference type="PANTHER" id="PTHR33284">
    <property type="entry name" value="RIBOSOMAL PROTEIN L25/GLN-TRNA SYNTHETASE, ANTI-CODON-BINDING DOMAIN-CONTAINING PROTEIN"/>
    <property type="match status" value="1"/>
</dbReference>
<evidence type="ECO:0000256" key="4">
    <source>
        <dbReference type="ARBA" id="ARBA00023274"/>
    </source>
</evidence>
<comment type="similarity">
    <text evidence="5">Belongs to the bacterial ribosomal protein bL25 family. CTC subfamily.</text>
</comment>
<dbReference type="GO" id="GO:0006412">
    <property type="term" value="P:translation"/>
    <property type="evidence" value="ECO:0007669"/>
    <property type="project" value="UniProtKB-UniRule"/>
</dbReference>
<dbReference type="HAMAP" id="MF_01334">
    <property type="entry name" value="Ribosomal_bL25_CTC"/>
    <property type="match status" value="1"/>
</dbReference>
<keyword evidence="1 5" id="KW-0699">rRNA-binding</keyword>
<dbReference type="NCBIfam" id="NF004128">
    <property type="entry name" value="PRK05618.1-2"/>
    <property type="match status" value="1"/>
</dbReference>
<evidence type="ECO:0000256" key="1">
    <source>
        <dbReference type="ARBA" id="ARBA00022730"/>
    </source>
</evidence>
<proteinExistence type="inferred from homology"/>
<dbReference type="EMBL" id="CP006745">
    <property type="protein sequence ID" value="AHC73275.1"/>
    <property type="molecule type" value="Genomic_DNA"/>
</dbReference>
<dbReference type="AlphaFoldDB" id="V9TVD5"/>
<dbReference type="KEGG" id="efk:P856_24"/>
<dbReference type="Gene3D" id="2.40.240.10">
    <property type="entry name" value="Ribosomal Protein L25, Chain P"/>
    <property type="match status" value="1"/>
</dbReference>
<reference evidence="8 9" key="1">
    <citation type="journal article" date="2013" name="PLoS ONE">
        <title>Bacterial endosymbiosis in a chordate host: long-term co-evolution and conservation of secondary metabolism.</title>
        <authorList>
            <person name="Kwan J.C."/>
            <person name="Schmidt E.W."/>
        </authorList>
    </citation>
    <scope>NUCLEOTIDE SEQUENCE [LARGE SCALE GENOMIC DNA]</scope>
    <source>
        <strain evidence="9">faulkneri L5</strain>
    </source>
</reference>
<dbReference type="PANTHER" id="PTHR33284:SF1">
    <property type="entry name" value="RIBOSOMAL PROTEIN L25_GLN-TRNA SYNTHETASE, ANTI-CODON-BINDING DOMAIN-CONTAINING PROTEIN"/>
    <property type="match status" value="1"/>
</dbReference>
<dbReference type="RefSeq" id="WP_025300162.1">
    <property type="nucleotide sequence ID" value="NZ_CP006745.1"/>
</dbReference>
<keyword evidence="4 5" id="KW-0687">Ribonucleoprotein</keyword>
<dbReference type="SUPFAM" id="SSF50715">
    <property type="entry name" value="Ribosomal protein L25-like"/>
    <property type="match status" value="1"/>
</dbReference>
<protein>
    <recommendedName>
        <fullName evidence="5">Large ribosomal subunit protein bL25</fullName>
    </recommendedName>
    <alternativeName>
        <fullName evidence="5">General stress protein CTC</fullName>
    </alternativeName>
</protein>
<dbReference type="GO" id="GO:0008097">
    <property type="term" value="F:5S rRNA binding"/>
    <property type="evidence" value="ECO:0007669"/>
    <property type="project" value="InterPro"/>
</dbReference>
<dbReference type="Proteomes" id="UP000018700">
    <property type="component" value="Chromosome"/>
</dbReference>
<accession>V9TVD5</accession>
<feature type="domain" description="Large ribosomal subunit protein bL25 beta" evidence="7">
    <location>
        <begin position="103"/>
        <end position="187"/>
    </location>
</feature>
<dbReference type="InterPro" id="IPR020057">
    <property type="entry name" value="Ribosomal_bL25_b-dom"/>
</dbReference>
<evidence type="ECO:0000313" key="8">
    <source>
        <dbReference type="EMBL" id="AHC73275.1"/>
    </source>
</evidence>
<comment type="subunit">
    <text evidence="5">Part of the 50S ribosomal subunit; part of the 5S rRNA/L5/L18/L25 subcomplex. Contacts the 5S rRNA. Binds to the 5S rRNA independently of L5 and L18.</text>
</comment>
<dbReference type="InterPro" id="IPR020930">
    <property type="entry name" value="Ribosomal_uL5_bac-type"/>
</dbReference>
<dbReference type="Pfam" id="PF14693">
    <property type="entry name" value="Ribosomal_TL5_C"/>
    <property type="match status" value="1"/>
</dbReference>
<gene>
    <name evidence="5" type="primary">rplY</name>
    <name evidence="5" type="synonym">ctc</name>
    <name evidence="8" type="ORF">P856_24</name>
</gene>